<dbReference type="GO" id="GO:0016301">
    <property type="term" value="F:kinase activity"/>
    <property type="evidence" value="ECO:0007669"/>
    <property type="project" value="UniProtKB-KW"/>
</dbReference>
<protein>
    <submittedName>
        <fullName evidence="2">Serine/threonine-protein kinase</fullName>
    </submittedName>
</protein>
<dbReference type="EMBL" id="JAQNDL010000001">
    <property type="protein sequence ID" value="MDC0717671.1"/>
    <property type="molecule type" value="Genomic_DNA"/>
</dbReference>
<dbReference type="SMART" id="SM00220">
    <property type="entry name" value="S_TKc"/>
    <property type="match status" value="1"/>
</dbReference>
<dbReference type="RefSeq" id="WP_272086156.1">
    <property type="nucleotide sequence ID" value="NZ_JAQNDL010000001.1"/>
</dbReference>
<dbReference type="Proteomes" id="UP001221686">
    <property type="component" value="Unassembled WGS sequence"/>
</dbReference>
<dbReference type="InterPro" id="IPR051681">
    <property type="entry name" value="Ser/Thr_Kinases-Pseudokinases"/>
</dbReference>
<dbReference type="Gene3D" id="1.10.510.10">
    <property type="entry name" value="Transferase(Phosphotransferase) domain 1"/>
    <property type="match status" value="1"/>
</dbReference>
<dbReference type="Gene3D" id="3.30.200.20">
    <property type="entry name" value="Phosphorylase Kinase, domain 1"/>
    <property type="match status" value="1"/>
</dbReference>
<dbReference type="SUPFAM" id="SSF56112">
    <property type="entry name" value="Protein kinase-like (PK-like)"/>
    <property type="match status" value="1"/>
</dbReference>
<keyword evidence="2" id="KW-0808">Transferase</keyword>
<dbReference type="PANTHER" id="PTHR44329">
    <property type="entry name" value="SERINE/THREONINE-PROTEIN KINASE TNNI3K-RELATED"/>
    <property type="match status" value="1"/>
</dbReference>
<dbReference type="CDD" id="cd14014">
    <property type="entry name" value="STKc_PknB_like"/>
    <property type="match status" value="1"/>
</dbReference>
<dbReference type="Pfam" id="PF00069">
    <property type="entry name" value="Pkinase"/>
    <property type="match status" value="1"/>
</dbReference>
<dbReference type="PROSITE" id="PS50011">
    <property type="entry name" value="PROTEIN_KINASE_DOM"/>
    <property type="match status" value="1"/>
</dbReference>
<evidence type="ECO:0000259" key="1">
    <source>
        <dbReference type="PROSITE" id="PS50011"/>
    </source>
</evidence>
<evidence type="ECO:0000313" key="3">
    <source>
        <dbReference type="Proteomes" id="UP001221686"/>
    </source>
</evidence>
<feature type="domain" description="Protein kinase" evidence="1">
    <location>
        <begin position="28"/>
        <end position="297"/>
    </location>
</feature>
<dbReference type="PIRSF" id="PIRSF000654">
    <property type="entry name" value="Integrin-linked_kinase"/>
    <property type="match status" value="1"/>
</dbReference>
<dbReference type="InterPro" id="IPR000719">
    <property type="entry name" value="Prot_kinase_dom"/>
</dbReference>
<reference evidence="2 3" key="1">
    <citation type="submission" date="2022-11" db="EMBL/GenBank/DDBJ databases">
        <title>Minimal conservation of predation-associated metabolite biosynthetic gene clusters underscores biosynthetic potential of Myxococcota including descriptions for ten novel species: Archangium lansinium sp. nov., Myxococcus landrumus sp. nov., Nannocystis bai.</title>
        <authorList>
            <person name="Ahearne A."/>
            <person name="Stevens C."/>
            <person name="Dowd S."/>
        </authorList>
    </citation>
    <scope>NUCLEOTIDE SEQUENCE [LARGE SCALE GENOMIC DNA]</scope>
    <source>
        <strain evidence="2 3">BB15-2</strain>
    </source>
</reference>
<comment type="caution">
    <text evidence="2">The sequence shown here is derived from an EMBL/GenBank/DDBJ whole genome shotgun (WGS) entry which is preliminary data.</text>
</comment>
<dbReference type="InterPro" id="IPR011009">
    <property type="entry name" value="Kinase-like_dom_sf"/>
</dbReference>
<proteinExistence type="predicted"/>
<sequence length="308" mass="33759">MVAWTQVQSLAQDEEDTLEAGTLVATYFRVLEFIGPANFGDLYRGEHIQMGSRCAVRVLSPQWKSLVRGDEDVDRFRRMARAASDTSHPNIAQVFDGGRLADGRLFLVTELLVGSSLFEAVAERRYLPVLRAARILRDVARAVRAAHNAGQVHRDLKAENVMLVPLPDGDGEAVQVLDFGIAAWAEAEARKQNPGAFVATPEYMAPEQVLGKPASPLFDIYAMGVMLFEALVGETPFSGNPQALMKAKVARPAPSLASKLPGMPRRLSELVDDCLHTDPGLRPQSANEFVVRIEEILRTLNRTSGPQT</sequence>
<accession>A0ABT5DVL9</accession>
<dbReference type="PANTHER" id="PTHR44329:SF289">
    <property type="entry name" value="SERINE_THREONINE-PROTEIN KINASE VIK"/>
    <property type="match status" value="1"/>
</dbReference>
<keyword evidence="3" id="KW-1185">Reference proteome</keyword>
<organism evidence="2 3">
    <name type="scientific">Nannocystis bainbridge</name>
    <dbReference type="NCBI Taxonomy" id="2995303"/>
    <lineage>
        <taxon>Bacteria</taxon>
        <taxon>Pseudomonadati</taxon>
        <taxon>Myxococcota</taxon>
        <taxon>Polyangia</taxon>
        <taxon>Nannocystales</taxon>
        <taxon>Nannocystaceae</taxon>
        <taxon>Nannocystis</taxon>
    </lineage>
</organism>
<name>A0ABT5DVL9_9BACT</name>
<evidence type="ECO:0000313" key="2">
    <source>
        <dbReference type="EMBL" id="MDC0717671.1"/>
    </source>
</evidence>
<gene>
    <name evidence="2" type="ORF">POL25_12260</name>
</gene>
<keyword evidence="2" id="KW-0418">Kinase</keyword>